<protein>
    <recommendedName>
        <fullName evidence="3">Heme oxygenase</fullName>
    </recommendedName>
</protein>
<proteinExistence type="predicted"/>
<dbReference type="GeneID" id="91463061"/>
<evidence type="ECO:0008006" key="3">
    <source>
        <dbReference type="Google" id="ProtNLM"/>
    </source>
</evidence>
<evidence type="ECO:0000313" key="2">
    <source>
        <dbReference type="Proteomes" id="UP000516422"/>
    </source>
</evidence>
<sequence>MTMSRYKSSVEHPGVLALKEHIAAVRTEVTGHPLYTSFRSRRDVAVFMEHHAFAVWDFMSLLKSLQRQLTCTSVPWVPQGPVASRRLINEITLVEESDELGEGFISHFELYRAAMDDAGADPGPLDAFLDLIRSGTPVPKALVAAEAPLPVRDFVGATWSVIETAPVHIQAAVFAFGREDLIPEMFEQVVRIGDRDGSLAKFKNYLQRHIEVDADEHTPMAMRMLVDLCGDDSRKWEECAHAVREALGERARFWDAILRQLREGALVTGS</sequence>
<evidence type="ECO:0000313" key="1">
    <source>
        <dbReference type="EMBL" id="QNT93786.1"/>
    </source>
</evidence>
<dbReference type="Proteomes" id="UP000516422">
    <property type="component" value="Chromosome"/>
</dbReference>
<dbReference type="Gene3D" id="1.20.910.10">
    <property type="entry name" value="Heme oxygenase-like"/>
    <property type="match status" value="1"/>
</dbReference>
<dbReference type="RefSeq" id="WP_243279440.1">
    <property type="nucleotide sequence ID" value="NZ_CP051006.1"/>
</dbReference>
<dbReference type="EMBL" id="CP051006">
    <property type="protein sequence ID" value="QNT93786.1"/>
    <property type="molecule type" value="Genomic_DNA"/>
</dbReference>
<dbReference type="InterPro" id="IPR024423">
    <property type="entry name" value="DUF3050"/>
</dbReference>
<dbReference type="AlphaFoldDB" id="A0A7H1Q0F6"/>
<accession>A0A7H1Q0F6</accession>
<dbReference type="Pfam" id="PF11251">
    <property type="entry name" value="DUF3050"/>
    <property type="match status" value="1"/>
</dbReference>
<organism evidence="1 2">
    <name type="scientific">Streptomyces griseofuscus</name>
    <dbReference type="NCBI Taxonomy" id="146922"/>
    <lineage>
        <taxon>Bacteria</taxon>
        <taxon>Bacillati</taxon>
        <taxon>Actinomycetota</taxon>
        <taxon>Actinomycetes</taxon>
        <taxon>Kitasatosporales</taxon>
        <taxon>Streptomycetaceae</taxon>
        <taxon>Streptomyces</taxon>
    </lineage>
</organism>
<dbReference type="SUPFAM" id="SSF48613">
    <property type="entry name" value="Heme oxygenase-like"/>
    <property type="match status" value="1"/>
</dbReference>
<dbReference type="InterPro" id="IPR016084">
    <property type="entry name" value="Haem_Oase-like_multi-hlx"/>
</dbReference>
<gene>
    <name evidence="1" type="ORF">HEP81_03481</name>
</gene>
<reference evidence="1 2" key="1">
    <citation type="submission" date="2020-04" db="EMBL/GenBank/DDBJ databases">
        <title>Characterization and engineering of Streptomyces griseofuscus DSM40191 as a potential heterologous host for expression of BGCs.</title>
        <authorList>
            <person name="Gren T."/>
            <person name="Whitford C.M."/>
            <person name="Mohite O.S."/>
            <person name="Joergensen T.S."/>
            <person name="Nielsen J.B."/>
            <person name="Lee S.Y."/>
            <person name="Weber T."/>
        </authorList>
    </citation>
    <scope>NUCLEOTIDE SEQUENCE [LARGE SCALE GENOMIC DNA]</scope>
    <source>
        <strain evidence="1 2">DSM 40191</strain>
    </source>
</reference>
<dbReference type="KEGG" id="sgf:HEP81_03481"/>
<name>A0A7H1Q0F6_9ACTN</name>